<accession>A0ABS5P8U2</accession>
<name>A0ABS5P8U2_9FLAO</name>
<keyword evidence="2" id="KW-1185">Reference proteome</keyword>
<evidence type="ECO:0000313" key="2">
    <source>
        <dbReference type="Proteomes" id="UP000722625"/>
    </source>
</evidence>
<dbReference type="Pfam" id="PF13715">
    <property type="entry name" value="CarbopepD_reg_2"/>
    <property type="match status" value="1"/>
</dbReference>
<dbReference type="RefSeq" id="WP_213296730.1">
    <property type="nucleotide sequence ID" value="NZ_JAGYVZ010000004.1"/>
</dbReference>
<reference evidence="1 2" key="1">
    <citation type="journal article" date="2018" name="Int. J. Syst. Evol. Microbiol.">
        <title>Flavobacterium chryseum sp. nov. and Flavobacterium psychroterrae sp. nov., novel environmental bacteria isolated from Antarctica.</title>
        <authorList>
            <person name="Kralova S."/>
            <person name="Svec P."/>
            <person name="Busse H.J."/>
            <person name="Stankova E."/>
            <person name="Vaczi P."/>
            <person name="Sedlacek I."/>
        </authorList>
    </citation>
    <scope>NUCLEOTIDE SEQUENCE [LARGE SCALE GENOMIC DNA]</scope>
    <source>
        <strain evidence="1 2">CCM 8827</strain>
    </source>
</reference>
<dbReference type="Gene3D" id="2.60.40.1120">
    <property type="entry name" value="Carboxypeptidase-like, regulatory domain"/>
    <property type="match status" value="1"/>
</dbReference>
<evidence type="ECO:0000313" key="1">
    <source>
        <dbReference type="EMBL" id="MBS7230717.1"/>
    </source>
</evidence>
<dbReference type="InterPro" id="IPR008969">
    <property type="entry name" value="CarboxyPept-like_regulatory"/>
</dbReference>
<organism evidence="1 2">
    <name type="scientific">Flavobacterium psychroterrae</name>
    <dbReference type="NCBI Taxonomy" id="2133767"/>
    <lineage>
        <taxon>Bacteria</taxon>
        <taxon>Pseudomonadati</taxon>
        <taxon>Bacteroidota</taxon>
        <taxon>Flavobacteriia</taxon>
        <taxon>Flavobacteriales</taxon>
        <taxon>Flavobacteriaceae</taxon>
        <taxon>Flavobacterium</taxon>
    </lineage>
</organism>
<proteinExistence type="predicted"/>
<protein>
    <submittedName>
        <fullName evidence="1">Carboxypeptidase-like regulatory domain-containing protein</fullName>
    </submittedName>
</protein>
<comment type="caution">
    <text evidence="1">The sequence shown here is derived from an EMBL/GenBank/DDBJ whole genome shotgun (WGS) entry which is preliminary data.</text>
</comment>
<gene>
    <name evidence="1" type="ORF">KHA90_06750</name>
</gene>
<dbReference type="Proteomes" id="UP000722625">
    <property type="component" value="Unassembled WGS sequence"/>
</dbReference>
<dbReference type="EMBL" id="JAGYVZ010000004">
    <property type="protein sequence ID" value="MBS7230717.1"/>
    <property type="molecule type" value="Genomic_DNA"/>
</dbReference>
<dbReference type="SUPFAM" id="SSF49464">
    <property type="entry name" value="Carboxypeptidase regulatory domain-like"/>
    <property type="match status" value="1"/>
</dbReference>
<sequence>MKNLYLVLFLFITITIFSQNILKGKISNKENVPLEGVNIYFDGTTISTISDSKGNFTIQYEPNANNILVISFMGYQTEYLTGLDVAKPLNIAMTVSQNELKEVVININELFTRAQKLKLFREYFLGKTNNAKGTIIQNESDLRFKFDKEKFVFSAYSDKPLTIINAALGYKIDFELVVFEVAFNKQSINSKDVIKNFYGGVSRFEDINNSAEVLERREKTYQGSQIQFFRNFAKKDWGIKKFILLNDDNSVDPLKRFKIIEEEDFVKVEILTQPKGEIKNENLNDIVASYNIAFNRTEESKITFQTDSFYIYKYGNNSNIESILFSGKISEKKVGDMLPLNYGIK</sequence>